<dbReference type="EMBL" id="CAUYUJ010014813">
    <property type="protein sequence ID" value="CAK0846280.1"/>
    <property type="molecule type" value="Genomic_DNA"/>
</dbReference>
<gene>
    <name evidence="1" type="ORF">PCOR1329_LOCUS39833</name>
</gene>
<accession>A0ABN9TJY8</accession>
<dbReference type="Proteomes" id="UP001189429">
    <property type="component" value="Unassembled WGS sequence"/>
</dbReference>
<organism evidence="1 2">
    <name type="scientific">Prorocentrum cordatum</name>
    <dbReference type="NCBI Taxonomy" id="2364126"/>
    <lineage>
        <taxon>Eukaryota</taxon>
        <taxon>Sar</taxon>
        <taxon>Alveolata</taxon>
        <taxon>Dinophyceae</taxon>
        <taxon>Prorocentrales</taxon>
        <taxon>Prorocentraceae</taxon>
        <taxon>Prorocentrum</taxon>
    </lineage>
</organism>
<reference evidence="1" key="1">
    <citation type="submission" date="2023-10" db="EMBL/GenBank/DDBJ databases">
        <authorList>
            <person name="Chen Y."/>
            <person name="Shah S."/>
            <person name="Dougan E. K."/>
            <person name="Thang M."/>
            <person name="Chan C."/>
        </authorList>
    </citation>
    <scope>NUCLEOTIDE SEQUENCE [LARGE SCALE GENOMIC DNA]</scope>
</reference>
<protein>
    <submittedName>
        <fullName evidence="1">Uncharacterized protein</fullName>
    </submittedName>
</protein>
<evidence type="ECO:0000313" key="2">
    <source>
        <dbReference type="Proteomes" id="UP001189429"/>
    </source>
</evidence>
<proteinExistence type="predicted"/>
<keyword evidence="2" id="KW-1185">Reference proteome</keyword>
<name>A0ABN9TJY8_9DINO</name>
<comment type="caution">
    <text evidence="1">The sequence shown here is derived from an EMBL/GenBank/DDBJ whole genome shotgun (WGS) entry which is preliminary data.</text>
</comment>
<sequence>MDTLKKAEKEKAAKMLLATRAQAKLMVPHQRLEKAIEPDGFGKLPDAIKKNAADKLQTLSAILRASSKIASRRWGPSKFTWTATEVNDIANTANAQGVLVSTMCKGIQTMKYAWSGRHRRGLSAATHRQEVAAGSGAVGHVVP</sequence>
<evidence type="ECO:0000313" key="1">
    <source>
        <dbReference type="EMBL" id="CAK0846280.1"/>
    </source>
</evidence>